<dbReference type="EMBL" id="JTDY01000979">
    <property type="protein sequence ID" value="KOB75218.1"/>
    <property type="molecule type" value="Genomic_DNA"/>
</dbReference>
<feature type="non-terminal residue" evidence="3">
    <location>
        <position position="1"/>
    </location>
</feature>
<dbReference type="Proteomes" id="UP000037510">
    <property type="component" value="Unassembled WGS sequence"/>
</dbReference>
<comment type="caution">
    <text evidence="3">The sequence shown here is derived from an EMBL/GenBank/DDBJ whole genome shotgun (WGS) entry which is preliminary data.</text>
</comment>
<reference evidence="3 4" key="1">
    <citation type="journal article" date="2015" name="Genome Biol. Evol.">
        <title>The genome of winter moth (Operophtera brumata) provides a genomic perspective on sexual dimorphism and phenology.</title>
        <authorList>
            <person name="Derks M.F."/>
            <person name="Smit S."/>
            <person name="Salis L."/>
            <person name="Schijlen E."/>
            <person name="Bossers A."/>
            <person name="Mateman C."/>
            <person name="Pijl A.S."/>
            <person name="de Ridder D."/>
            <person name="Groenen M.A."/>
            <person name="Visser M.E."/>
            <person name="Megens H.J."/>
        </authorList>
    </citation>
    <scope>NUCLEOTIDE SEQUENCE [LARGE SCALE GENOMIC DNA]</scope>
    <source>
        <strain evidence="3">WM2013NL</strain>
        <tissue evidence="3">Head and thorax</tissue>
    </source>
</reference>
<proteinExistence type="predicted"/>
<feature type="region of interest" description="Disordered" evidence="2">
    <location>
        <begin position="127"/>
        <end position="172"/>
    </location>
</feature>
<evidence type="ECO:0000313" key="4">
    <source>
        <dbReference type="Proteomes" id="UP000037510"/>
    </source>
</evidence>
<protein>
    <submittedName>
        <fullName evidence="3">Enoyl-(Acyl carrier) reductase family protein</fullName>
    </submittedName>
</protein>
<keyword evidence="1" id="KW-0175">Coiled coil</keyword>
<evidence type="ECO:0000256" key="2">
    <source>
        <dbReference type="SAM" id="MobiDB-lite"/>
    </source>
</evidence>
<dbReference type="AlphaFoldDB" id="A0A0L7LI58"/>
<feature type="compositionally biased region" description="Polar residues" evidence="2">
    <location>
        <begin position="127"/>
        <end position="136"/>
    </location>
</feature>
<sequence>NLASTEAQLTEKTLEDIKGSQSLVGSHDEFASQMLPMVFVIRLLDNKALHCWLGKRVLCVLRKVTSGVRWIGSKGWRTNKLTNGIVEDPETERLRLRKELADARRAQLNAEEKAHKLERLVTQLRSNYNGHNTNGPDSLPSEPEHEPNARIRRTSLNSSNNSTVVFGPVTDL</sequence>
<evidence type="ECO:0000313" key="3">
    <source>
        <dbReference type="EMBL" id="KOB75218.1"/>
    </source>
</evidence>
<evidence type="ECO:0000256" key="1">
    <source>
        <dbReference type="SAM" id="Coils"/>
    </source>
</evidence>
<keyword evidence="4" id="KW-1185">Reference proteome</keyword>
<accession>A0A0L7LI58</accession>
<gene>
    <name evidence="3" type="ORF">OBRU01_07827</name>
</gene>
<feature type="coiled-coil region" evidence="1">
    <location>
        <begin position="91"/>
        <end position="127"/>
    </location>
</feature>
<name>A0A0L7LI58_OPEBR</name>
<organism evidence="3 4">
    <name type="scientific">Operophtera brumata</name>
    <name type="common">Winter moth</name>
    <name type="synonym">Phalaena brumata</name>
    <dbReference type="NCBI Taxonomy" id="104452"/>
    <lineage>
        <taxon>Eukaryota</taxon>
        <taxon>Metazoa</taxon>
        <taxon>Ecdysozoa</taxon>
        <taxon>Arthropoda</taxon>
        <taxon>Hexapoda</taxon>
        <taxon>Insecta</taxon>
        <taxon>Pterygota</taxon>
        <taxon>Neoptera</taxon>
        <taxon>Endopterygota</taxon>
        <taxon>Lepidoptera</taxon>
        <taxon>Glossata</taxon>
        <taxon>Ditrysia</taxon>
        <taxon>Geometroidea</taxon>
        <taxon>Geometridae</taxon>
        <taxon>Larentiinae</taxon>
        <taxon>Operophtera</taxon>
    </lineage>
</organism>